<dbReference type="AlphaFoldDB" id="A0A699UV03"/>
<accession>A0A699UV03</accession>
<name>A0A699UV03_TANCI</name>
<proteinExistence type="predicted"/>
<organism evidence="2">
    <name type="scientific">Tanacetum cinerariifolium</name>
    <name type="common">Dalmatian daisy</name>
    <name type="synonym">Chrysanthemum cinerariifolium</name>
    <dbReference type="NCBI Taxonomy" id="118510"/>
    <lineage>
        <taxon>Eukaryota</taxon>
        <taxon>Viridiplantae</taxon>
        <taxon>Streptophyta</taxon>
        <taxon>Embryophyta</taxon>
        <taxon>Tracheophyta</taxon>
        <taxon>Spermatophyta</taxon>
        <taxon>Magnoliopsida</taxon>
        <taxon>eudicotyledons</taxon>
        <taxon>Gunneridae</taxon>
        <taxon>Pentapetalae</taxon>
        <taxon>asterids</taxon>
        <taxon>campanulids</taxon>
        <taxon>Asterales</taxon>
        <taxon>Asteraceae</taxon>
        <taxon>Asteroideae</taxon>
        <taxon>Anthemideae</taxon>
        <taxon>Anthemidinae</taxon>
        <taxon>Tanacetum</taxon>
    </lineage>
</organism>
<evidence type="ECO:0000256" key="1">
    <source>
        <dbReference type="SAM" id="MobiDB-lite"/>
    </source>
</evidence>
<evidence type="ECO:0000313" key="2">
    <source>
        <dbReference type="EMBL" id="GFD26270.1"/>
    </source>
</evidence>
<feature type="non-terminal residue" evidence="2">
    <location>
        <position position="1"/>
    </location>
</feature>
<dbReference type="EMBL" id="BKCJ011367412">
    <property type="protein sequence ID" value="GFD26270.1"/>
    <property type="molecule type" value="Genomic_DNA"/>
</dbReference>
<gene>
    <name evidence="2" type="ORF">Tci_898239</name>
</gene>
<feature type="region of interest" description="Disordered" evidence="1">
    <location>
        <begin position="1"/>
        <end position="28"/>
    </location>
</feature>
<reference evidence="2" key="1">
    <citation type="journal article" date="2019" name="Sci. Rep.">
        <title>Draft genome of Tanacetum cinerariifolium, the natural source of mosquito coil.</title>
        <authorList>
            <person name="Yamashiro T."/>
            <person name="Shiraishi A."/>
            <person name="Satake H."/>
            <person name="Nakayama K."/>
        </authorList>
    </citation>
    <scope>NUCLEOTIDE SEQUENCE</scope>
</reference>
<feature type="compositionally biased region" description="Basic and acidic residues" evidence="1">
    <location>
        <begin position="1"/>
        <end position="12"/>
    </location>
</feature>
<sequence length="40" mass="4111">SADCGPEKRDSCGVDSAGAGLADRRASERHAVPAVADYSY</sequence>
<protein>
    <submittedName>
        <fullName evidence="2">Uncharacterized protein</fullName>
    </submittedName>
</protein>
<comment type="caution">
    <text evidence="2">The sequence shown here is derived from an EMBL/GenBank/DDBJ whole genome shotgun (WGS) entry which is preliminary data.</text>
</comment>